<comment type="caution">
    <text evidence="1">The sequence shown here is derived from an EMBL/GenBank/DDBJ whole genome shotgun (WGS) entry which is preliminary data.</text>
</comment>
<dbReference type="RefSeq" id="WP_336350749.1">
    <property type="nucleotide sequence ID" value="NZ_JAZAQL010000002.1"/>
</dbReference>
<evidence type="ECO:0000313" key="2">
    <source>
        <dbReference type="Proteomes" id="UP001596395"/>
    </source>
</evidence>
<protein>
    <recommendedName>
        <fullName evidence="3">Transglutaminase-like superfamily protein</fullName>
    </recommendedName>
</protein>
<dbReference type="EMBL" id="JBHSXN010000002">
    <property type="protein sequence ID" value="MFC6953796.1"/>
    <property type="molecule type" value="Genomic_DNA"/>
</dbReference>
<evidence type="ECO:0008006" key="3">
    <source>
        <dbReference type="Google" id="ProtNLM"/>
    </source>
</evidence>
<organism evidence="1 2">
    <name type="scientific">Halorubellus litoreus</name>
    <dbReference type="NCBI Taxonomy" id="755308"/>
    <lineage>
        <taxon>Archaea</taxon>
        <taxon>Methanobacteriati</taxon>
        <taxon>Methanobacteriota</taxon>
        <taxon>Stenosarchaea group</taxon>
        <taxon>Halobacteria</taxon>
        <taxon>Halobacteriales</taxon>
        <taxon>Halorubellaceae</taxon>
        <taxon>Halorubellus</taxon>
    </lineage>
</organism>
<proteinExistence type="predicted"/>
<keyword evidence="2" id="KW-1185">Reference proteome</keyword>
<name>A0ABD5VFE3_9EURY</name>
<accession>A0ABD5VFE3</accession>
<dbReference type="AlphaFoldDB" id="A0ABD5VFE3"/>
<reference evidence="1 2" key="1">
    <citation type="journal article" date="2019" name="Int. J. Syst. Evol. Microbiol.">
        <title>The Global Catalogue of Microorganisms (GCM) 10K type strain sequencing project: providing services to taxonomists for standard genome sequencing and annotation.</title>
        <authorList>
            <consortium name="The Broad Institute Genomics Platform"/>
            <consortium name="The Broad Institute Genome Sequencing Center for Infectious Disease"/>
            <person name="Wu L."/>
            <person name="Ma J."/>
        </authorList>
    </citation>
    <scope>NUCLEOTIDE SEQUENCE [LARGE SCALE GENOMIC DNA]</scope>
    <source>
        <strain evidence="1 2">GX26</strain>
    </source>
</reference>
<dbReference type="Proteomes" id="UP001596395">
    <property type="component" value="Unassembled WGS sequence"/>
</dbReference>
<gene>
    <name evidence="1" type="ORF">ACFQGB_13065</name>
</gene>
<sequence length="78" mass="8878">MTGEGDCEDYALVVLNMLMENTNRPLTLGFCGTGVKPKHVVVYDNHHVYSSGNVHEDTDLGEYLAESAYEWMIERRVR</sequence>
<evidence type="ECO:0000313" key="1">
    <source>
        <dbReference type="EMBL" id="MFC6953796.1"/>
    </source>
</evidence>